<comment type="similarity">
    <text evidence="3 7">Belongs to the metallo-dependent hydrolases superfamily. Uronate isomerase family.</text>
</comment>
<evidence type="ECO:0000313" key="8">
    <source>
        <dbReference type="EMBL" id="SED97321.1"/>
    </source>
</evidence>
<comment type="pathway">
    <text evidence="2 7">Carbohydrate metabolism; pentose and glucuronate interconversion.</text>
</comment>
<dbReference type="PANTHER" id="PTHR30068">
    <property type="entry name" value="URONATE ISOMERASE"/>
    <property type="match status" value="1"/>
</dbReference>
<dbReference type="Pfam" id="PF02614">
    <property type="entry name" value="UxaC"/>
    <property type="match status" value="1"/>
</dbReference>
<dbReference type="EC" id="5.3.1.12" evidence="4 7"/>
<gene>
    <name evidence="7" type="primary">uxaC</name>
    <name evidence="8" type="ORF">SAMN04488554_1203</name>
</gene>
<dbReference type="InterPro" id="IPR003766">
    <property type="entry name" value="Uronate_isomerase"/>
</dbReference>
<dbReference type="GO" id="GO:0019698">
    <property type="term" value="P:D-galacturonate catabolic process"/>
    <property type="evidence" value="ECO:0007669"/>
    <property type="project" value="TreeGrafter"/>
</dbReference>
<evidence type="ECO:0000256" key="4">
    <source>
        <dbReference type="ARBA" id="ARBA00012546"/>
    </source>
</evidence>
<protein>
    <recommendedName>
        <fullName evidence="5 7">Uronate isomerase</fullName>
        <ecNumber evidence="4 7">5.3.1.12</ecNumber>
    </recommendedName>
    <alternativeName>
        <fullName evidence="7">Glucuronate isomerase</fullName>
    </alternativeName>
    <alternativeName>
        <fullName evidence="7">Uronic isomerase</fullName>
    </alternativeName>
</protein>
<dbReference type="GO" id="GO:0008880">
    <property type="term" value="F:glucuronate isomerase activity"/>
    <property type="evidence" value="ECO:0007669"/>
    <property type="project" value="UniProtKB-UniRule"/>
</dbReference>
<proteinExistence type="inferred from homology"/>
<dbReference type="STRING" id="648782.SAMN04488554_1203"/>
<dbReference type="SUPFAM" id="SSF51556">
    <property type="entry name" value="Metallo-dependent hydrolases"/>
    <property type="match status" value="1"/>
</dbReference>
<evidence type="ECO:0000256" key="6">
    <source>
        <dbReference type="ARBA" id="ARBA00023235"/>
    </source>
</evidence>
<accession>A0A1H5F1V5</accession>
<comment type="catalytic activity">
    <reaction evidence="7">
        <text>aldehydo-D-galacturonate = keto-D-tagaturonate</text>
        <dbReference type="Rhea" id="RHEA:27702"/>
        <dbReference type="ChEBI" id="CHEBI:12952"/>
        <dbReference type="ChEBI" id="CHEBI:17886"/>
    </reaction>
</comment>
<name>A0A1H5F1V5_9MICO</name>
<evidence type="ECO:0000256" key="1">
    <source>
        <dbReference type="ARBA" id="ARBA00001165"/>
    </source>
</evidence>
<dbReference type="Gene3D" id="1.10.2020.10">
    <property type="entry name" value="uronate isomerase, domain 2, chain A"/>
    <property type="match status" value="1"/>
</dbReference>
<evidence type="ECO:0000256" key="5">
    <source>
        <dbReference type="ARBA" id="ARBA00020555"/>
    </source>
</evidence>
<dbReference type="InterPro" id="IPR032466">
    <property type="entry name" value="Metal_Hydrolase"/>
</dbReference>
<dbReference type="AlphaFoldDB" id="A0A1H5F1V5"/>
<keyword evidence="6 7" id="KW-0413">Isomerase</keyword>
<evidence type="ECO:0000256" key="3">
    <source>
        <dbReference type="ARBA" id="ARBA00008397"/>
    </source>
</evidence>
<dbReference type="GO" id="GO:0042840">
    <property type="term" value="P:D-glucuronate catabolic process"/>
    <property type="evidence" value="ECO:0007669"/>
    <property type="project" value="TreeGrafter"/>
</dbReference>
<keyword evidence="9" id="KW-1185">Reference proteome</keyword>
<organism evidence="8 9">
    <name type="scientific">Ruania alba</name>
    <dbReference type="NCBI Taxonomy" id="648782"/>
    <lineage>
        <taxon>Bacteria</taxon>
        <taxon>Bacillati</taxon>
        <taxon>Actinomycetota</taxon>
        <taxon>Actinomycetes</taxon>
        <taxon>Micrococcales</taxon>
        <taxon>Ruaniaceae</taxon>
        <taxon>Ruania</taxon>
    </lineage>
</organism>
<dbReference type="UniPathway" id="UPA00246"/>
<evidence type="ECO:0000256" key="7">
    <source>
        <dbReference type="HAMAP-Rule" id="MF_00675"/>
    </source>
</evidence>
<reference evidence="9" key="1">
    <citation type="submission" date="2016-10" db="EMBL/GenBank/DDBJ databases">
        <authorList>
            <person name="Varghese N."/>
            <person name="Submissions S."/>
        </authorList>
    </citation>
    <scope>NUCLEOTIDE SEQUENCE [LARGE SCALE GENOMIC DNA]</scope>
    <source>
        <strain evidence="9">DSM 21368</strain>
    </source>
</reference>
<evidence type="ECO:0000256" key="2">
    <source>
        <dbReference type="ARBA" id="ARBA00004892"/>
    </source>
</evidence>
<dbReference type="Gene3D" id="3.20.20.140">
    <property type="entry name" value="Metal-dependent hydrolases"/>
    <property type="match status" value="1"/>
</dbReference>
<comment type="catalytic activity">
    <reaction evidence="1 7">
        <text>D-glucuronate = D-fructuronate</text>
        <dbReference type="Rhea" id="RHEA:13049"/>
        <dbReference type="ChEBI" id="CHEBI:58720"/>
        <dbReference type="ChEBI" id="CHEBI:59863"/>
        <dbReference type="EC" id="5.3.1.12"/>
    </reaction>
</comment>
<dbReference type="Proteomes" id="UP000199220">
    <property type="component" value="Unassembled WGS sequence"/>
</dbReference>
<dbReference type="HAMAP" id="MF_00675">
    <property type="entry name" value="UxaC"/>
    <property type="match status" value="1"/>
</dbReference>
<dbReference type="NCBIfam" id="NF002794">
    <property type="entry name" value="PRK02925.1"/>
    <property type="match status" value="1"/>
</dbReference>
<evidence type="ECO:0000313" key="9">
    <source>
        <dbReference type="Proteomes" id="UP000199220"/>
    </source>
</evidence>
<dbReference type="EMBL" id="FNTX01000001">
    <property type="protein sequence ID" value="SED97321.1"/>
    <property type="molecule type" value="Genomic_DNA"/>
</dbReference>
<sequence length="481" mass="52981">MGLVPTTTPSLELHPDRLLPADRERRPIARRLYESVKDLPIISPHGHVPPSWISEDTPFRDPTSLLITPDHYITRMLHAHGVPLSDLGVGRGPLDDSAARAAFTALCTHWSAYRGTPVRYWLEEELAGIFGVTVRPSAETADAIYDQIAAKLAEPGFRPRALMDAFGIDVLATTDDPCDSLDEHATLAADSTFAPRVVPTFRPDKYLDPALATWAADVDRLGQVSGIDTGDYAGYVAALEERRRYFVSRGAVSADHGVIDAVTVILDEAEASRIFTAARAGTATEEEATALRRHMLSEMARMSCEDGLVMTIHPGVRRNHHTATFDTYGPDVGCDIPISVEYTDSLRPLLDAYGTHPNLNLVLFTIDETVYSRELAPLAGFYPSVYVGVPWWFIDAPEAIRRFRSAVTETAGFSRTSGFIDDTRAFCSIPARHDMSRRLDAGYLSELVVEHRLGEDEAHEAIQDLVVANPRKVFKLGGESR</sequence>
<dbReference type="PANTHER" id="PTHR30068:SF4">
    <property type="entry name" value="URONATE ISOMERASE"/>
    <property type="match status" value="1"/>
</dbReference>